<name>A0ABD1IL82_SALDI</name>
<reference evidence="1 2" key="1">
    <citation type="submission" date="2024-06" db="EMBL/GenBank/DDBJ databases">
        <title>A chromosome level genome sequence of Diviner's sage (Salvia divinorum).</title>
        <authorList>
            <person name="Ford S.A."/>
            <person name="Ro D.-K."/>
            <person name="Ness R.W."/>
            <person name="Phillips M.A."/>
        </authorList>
    </citation>
    <scope>NUCLEOTIDE SEQUENCE [LARGE SCALE GENOMIC DNA]</scope>
    <source>
        <strain evidence="1">SAF-2024a</strain>
        <tissue evidence="1">Leaf</tissue>
    </source>
</reference>
<keyword evidence="2" id="KW-1185">Reference proteome</keyword>
<protein>
    <submittedName>
        <fullName evidence="1">Uncharacterized protein</fullName>
    </submittedName>
</protein>
<evidence type="ECO:0000313" key="1">
    <source>
        <dbReference type="EMBL" id="KAL1569458.1"/>
    </source>
</evidence>
<dbReference type="Proteomes" id="UP001567538">
    <property type="component" value="Unassembled WGS sequence"/>
</dbReference>
<evidence type="ECO:0000313" key="2">
    <source>
        <dbReference type="Proteomes" id="UP001567538"/>
    </source>
</evidence>
<accession>A0ABD1IL82</accession>
<comment type="caution">
    <text evidence="1">The sequence shown here is derived from an EMBL/GenBank/DDBJ whole genome shotgun (WGS) entry which is preliminary data.</text>
</comment>
<proteinExistence type="predicted"/>
<dbReference type="AlphaFoldDB" id="A0ABD1IL82"/>
<sequence length="189" mass="20900">MLSNSTPILGNVLHAQSSLYFTRYFEGQLSAISEIDSEDYKMVLQYSMISMTYAAAQAEQFPAQRDEPLPSAMPAAPLHSELMPLPRISLIASTHPSSSYCPLRCHCPDTAASTPPLLVFIQLHHDNLEVICQECISRKRIEKNDVNFVSLSLHPSSIEEAPNPNDVHALDSINHVAREQGDVEDISPS</sequence>
<organism evidence="1 2">
    <name type="scientific">Salvia divinorum</name>
    <name type="common">Maria pastora</name>
    <name type="synonym">Diviner's sage</name>
    <dbReference type="NCBI Taxonomy" id="28513"/>
    <lineage>
        <taxon>Eukaryota</taxon>
        <taxon>Viridiplantae</taxon>
        <taxon>Streptophyta</taxon>
        <taxon>Embryophyta</taxon>
        <taxon>Tracheophyta</taxon>
        <taxon>Spermatophyta</taxon>
        <taxon>Magnoliopsida</taxon>
        <taxon>eudicotyledons</taxon>
        <taxon>Gunneridae</taxon>
        <taxon>Pentapetalae</taxon>
        <taxon>asterids</taxon>
        <taxon>lamiids</taxon>
        <taxon>Lamiales</taxon>
        <taxon>Lamiaceae</taxon>
        <taxon>Nepetoideae</taxon>
        <taxon>Mentheae</taxon>
        <taxon>Salviinae</taxon>
        <taxon>Salvia</taxon>
        <taxon>Salvia subgen. Calosphace</taxon>
    </lineage>
</organism>
<gene>
    <name evidence="1" type="ORF">AAHA92_00934</name>
</gene>
<dbReference type="EMBL" id="JBEAFC010000001">
    <property type="protein sequence ID" value="KAL1569458.1"/>
    <property type="molecule type" value="Genomic_DNA"/>
</dbReference>